<dbReference type="Proteomes" id="UP000092177">
    <property type="component" value="Chromosome 2"/>
</dbReference>
<feature type="compositionally biased region" description="Low complexity" evidence="1">
    <location>
        <begin position="7"/>
        <end position="20"/>
    </location>
</feature>
<reference evidence="3" key="1">
    <citation type="journal article" date="2017" name="BMC Genomics">
        <title>Gapless genome assembly of Colletotrichum higginsianum reveals chromosome structure and association of transposable elements with secondary metabolite gene clusters.</title>
        <authorList>
            <person name="Dallery J.-F."/>
            <person name="Lapalu N."/>
            <person name="Zampounis A."/>
            <person name="Pigne S."/>
            <person name="Luyten I."/>
            <person name="Amselem J."/>
            <person name="Wittenberg A.H.J."/>
            <person name="Zhou S."/>
            <person name="de Queiroz M.V."/>
            <person name="Robin G.P."/>
            <person name="Auger A."/>
            <person name="Hainaut M."/>
            <person name="Henrissat B."/>
            <person name="Kim K.-T."/>
            <person name="Lee Y.-H."/>
            <person name="Lespinet O."/>
            <person name="Schwartz D.C."/>
            <person name="Thon M.R."/>
            <person name="O'Connell R.J."/>
        </authorList>
    </citation>
    <scope>NUCLEOTIDE SEQUENCE [LARGE SCALE GENOMIC DNA]</scope>
    <source>
        <strain evidence="3">IMI 349063</strain>
    </source>
</reference>
<keyword evidence="3" id="KW-1185">Reference proteome</keyword>
<feature type="compositionally biased region" description="Low complexity" evidence="1">
    <location>
        <begin position="198"/>
        <end position="224"/>
    </location>
</feature>
<evidence type="ECO:0000256" key="1">
    <source>
        <dbReference type="SAM" id="MobiDB-lite"/>
    </source>
</evidence>
<sequence>MTPVKALPLSSVLGSVLTTSAHPRLENEDFTDTSTTHQSSTPKPTPTPAPEPTPEPAPEPAPEPTPEPAPADGVSVGGMTGGGSGRMQKKGGTKRAQAEAGQSDRCEHDLVSPVHVRLSSYGAASVKRSRLRKAAPPPANGINGDGRASKRASDCPSGRENDTGEGTGGDVPGKYLALPPWERRRLEQPQEVCPQNQPLSANSPPALLSSSSSSVSAPASRRDW</sequence>
<feature type="compositionally biased region" description="Gly residues" evidence="1">
    <location>
        <begin position="75"/>
        <end position="85"/>
    </location>
</feature>
<comment type="caution">
    <text evidence="2">The sequence shown here is derived from an EMBL/GenBank/DDBJ whole genome shotgun (WGS) entry which is preliminary data.</text>
</comment>
<name>A0A1B7YMM2_COLHI</name>
<dbReference type="RefSeq" id="XP_018161786.1">
    <property type="nucleotide sequence ID" value="XM_018296970.1"/>
</dbReference>
<proteinExistence type="predicted"/>
<feature type="compositionally biased region" description="Pro residues" evidence="1">
    <location>
        <begin position="43"/>
        <end position="69"/>
    </location>
</feature>
<accession>A0A1B7YMM2</accession>
<evidence type="ECO:0000313" key="2">
    <source>
        <dbReference type="EMBL" id="OBR13269.1"/>
    </source>
</evidence>
<dbReference type="GeneID" id="28861077"/>
<dbReference type="AlphaFoldDB" id="A0A1B7YMM2"/>
<feature type="region of interest" description="Disordered" evidence="1">
    <location>
        <begin position="1"/>
        <end position="224"/>
    </location>
</feature>
<evidence type="ECO:0000313" key="3">
    <source>
        <dbReference type="Proteomes" id="UP000092177"/>
    </source>
</evidence>
<feature type="compositionally biased region" description="Basic and acidic residues" evidence="1">
    <location>
        <begin position="147"/>
        <end position="162"/>
    </location>
</feature>
<protein>
    <submittedName>
        <fullName evidence="2">Uncharacterized protein</fullName>
    </submittedName>
</protein>
<organism evidence="2 3">
    <name type="scientific">Colletotrichum higginsianum (strain IMI 349063)</name>
    <name type="common">Crucifer anthracnose fungus</name>
    <dbReference type="NCBI Taxonomy" id="759273"/>
    <lineage>
        <taxon>Eukaryota</taxon>
        <taxon>Fungi</taxon>
        <taxon>Dikarya</taxon>
        <taxon>Ascomycota</taxon>
        <taxon>Pezizomycotina</taxon>
        <taxon>Sordariomycetes</taxon>
        <taxon>Hypocreomycetidae</taxon>
        <taxon>Glomerellales</taxon>
        <taxon>Glomerellaceae</taxon>
        <taxon>Colletotrichum</taxon>
        <taxon>Colletotrichum destructivum species complex</taxon>
    </lineage>
</organism>
<gene>
    <name evidence="2" type="ORF">CH63R_01995</name>
</gene>
<dbReference type="VEuPathDB" id="FungiDB:CH63R_01995"/>
<dbReference type="EMBL" id="LTAN01000002">
    <property type="protein sequence ID" value="OBR13269.1"/>
    <property type="molecule type" value="Genomic_DNA"/>
</dbReference>
<dbReference type="KEGG" id="chig:CH63R_01995"/>